<name>E1WYS8_HALMS</name>
<dbReference type="CDD" id="cd18084">
    <property type="entry name" value="RsmE-like"/>
    <property type="match status" value="1"/>
</dbReference>
<evidence type="ECO:0000256" key="10">
    <source>
        <dbReference type="PIRNR" id="PIRNR015601"/>
    </source>
</evidence>
<dbReference type="PIRSF" id="PIRSF015601">
    <property type="entry name" value="MTase_slr0722"/>
    <property type="match status" value="1"/>
</dbReference>
<dbReference type="NCBIfam" id="TIGR00046">
    <property type="entry name" value="RsmE family RNA methyltransferase"/>
    <property type="match status" value="1"/>
</dbReference>
<dbReference type="AlphaFoldDB" id="E1WYS8"/>
<evidence type="ECO:0000256" key="9">
    <source>
        <dbReference type="ARBA" id="ARBA00047944"/>
    </source>
</evidence>
<organism evidence="12 13">
    <name type="scientific">Halobacteriovorax marinus (strain ATCC BAA-682 / DSM 15412 / SJ)</name>
    <name type="common">Bacteriovorax marinus</name>
    <dbReference type="NCBI Taxonomy" id="862908"/>
    <lineage>
        <taxon>Bacteria</taxon>
        <taxon>Pseudomonadati</taxon>
        <taxon>Bdellovibrionota</taxon>
        <taxon>Bacteriovoracia</taxon>
        <taxon>Bacteriovoracales</taxon>
        <taxon>Halobacteriovoraceae</taxon>
        <taxon>Halobacteriovorax</taxon>
    </lineage>
</organism>
<dbReference type="eggNOG" id="COG1385">
    <property type="taxonomic scope" value="Bacteria"/>
</dbReference>
<sequence length="237" mass="27304">MNSICFFKEELINQDSISFSDEKRLGHLHTHLDSKEGDLITITIIGQGIYKAEIIKLNNLTCEIKVKEQLKSLSQWFHLLVGLSRPQTIKKVLEHSTTLGAKSIHLFKALLSEKSYSQSSIYRDENYKSYLIDGLAQSKTYFELPEFSLKNYLNLDQYKAHKNKFYLSLNTEQTFKELSPGERDEPLLAIGPERGWTRAEEEKLKEAGFSPIKISHSTLRVEHAIYTSVGQLEMFRV</sequence>
<comment type="similarity">
    <text evidence="2 10">Belongs to the RNA methyltransferase RsmE family.</text>
</comment>
<dbReference type="HOGENOM" id="CLU_067442_1_0_7"/>
<keyword evidence="6 10" id="KW-0808">Transferase</keyword>
<dbReference type="InterPro" id="IPR029026">
    <property type="entry name" value="tRNA_m1G_MTases_N"/>
</dbReference>
<comment type="function">
    <text evidence="8 10">Specifically methylates the N3 position of the uracil ring of uridine 1498 (m3U1498) in 16S rRNA. Acts on the fully assembled 30S ribosomal subunit.</text>
</comment>
<comment type="subcellular location">
    <subcellularLocation>
        <location evidence="1 10">Cytoplasm</location>
    </subcellularLocation>
</comment>
<evidence type="ECO:0000256" key="2">
    <source>
        <dbReference type="ARBA" id="ARBA00005528"/>
    </source>
</evidence>
<dbReference type="PANTHER" id="PTHR30027:SF3">
    <property type="entry name" value="16S RRNA (URACIL(1498)-N(3))-METHYLTRANSFERASE"/>
    <property type="match status" value="1"/>
</dbReference>
<protein>
    <recommendedName>
        <fullName evidence="10">Ribosomal RNA small subunit methyltransferase E</fullName>
        <ecNumber evidence="10">2.1.1.193</ecNumber>
    </recommendedName>
</protein>
<keyword evidence="4 10" id="KW-0698">rRNA processing</keyword>
<dbReference type="RefSeq" id="WP_014245491.1">
    <property type="nucleotide sequence ID" value="NC_016620.1"/>
</dbReference>
<feature type="domain" description="Ribosomal RNA small subunit methyltransferase E methyltransferase" evidence="11">
    <location>
        <begin position="74"/>
        <end position="229"/>
    </location>
</feature>
<dbReference type="OrthoDB" id="9815641at2"/>
<keyword evidence="13" id="KW-1185">Reference proteome</keyword>
<evidence type="ECO:0000256" key="8">
    <source>
        <dbReference type="ARBA" id="ARBA00025699"/>
    </source>
</evidence>
<evidence type="ECO:0000256" key="4">
    <source>
        <dbReference type="ARBA" id="ARBA00022552"/>
    </source>
</evidence>
<dbReference type="InterPro" id="IPR046886">
    <property type="entry name" value="RsmE_MTase_dom"/>
</dbReference>
<evidence type="ECO:0000256" key="5">
    <source>
        <dbReference type="ARBA" id="ARBA00022603"/>
    </source>
</evidence>
<gene>
    <name evidence="12" type="ordered locus">BMS_2951</name>
</gene>
<dbReference type="PANTHER" id="PTHR30027">
    <property type="entry name" value="RIBOSOMAL RNA SMALL SUBUNIT METHYLTRANSFERASE E"/>
    <property type="match status" value="1"/>
</dbReference>
<dbReference type="InterPro" id="IPR029028">
    <property type="entry name" value="Alpha/beta_knot_MTases"/>
</dbReference>
<dbReference type="GO" id="GO:0070475">
    <property type="term" value="P:rRNA base methylation"/>
    <property type="evidence" value="ECO:0007669"/>
    <property type="project" value="TreeGrafter"/>
</dbReference>
<evidence type="ECO:0000256" key="7">
    <source>
        <dbReference type="ARBA" id="ARBA00022691"/>
    </source>
</evidence>
<dbReference type="Gene3D" id="3.40.1280.10">
    <property type="match status" value="1"/>
</dbReference>
<dbReference type="GO" id="GO:0070042">
    <property type="term" value="F:rRNA (uridine-N3-)-methyltransferase activity"/>
    <property type="evidence" value="ECO:0007669"/>
    <property type="project" value="TreeGrafter"/>
</dbReference>
<dbReference type="GO" id="GO:0005737">
    <property type="term" value="C:cytoplasm"/>
    <property type="evidence" value="ECO:0007669"/>
    <property type="project" value="UniProtKB-SubCell"/>
</dbReference>
<reference evidence="13" key="1">
    <citation type="journal article" date="2013" name="ISME J.">
        <title>A small predatory core genome in the divergent marine Bacteriovorax marinus SJ and the terrestrial Bdellovibrio bacteriovorus.</title>
        <authorList>
            <person name="Crossman L.C."/>
            <person name="Chen H."/>
            <person name="Cerdeno-Tarraga A.M."/>
            <person name="Brooks K."/>
            <person name="Quail M.A."/>
            <person name="Pineiro S.A."/>
            <person name="Hobley L."/>
            <person name="Sockett R.E."/>
            <person name="Bentley S.D."/>
            <person name="Parkhill J."/>
            <person name="Williams H.N."/>
            <person name="Stine O.C."/>
        </authorList>
    </citation>
    <scope>NUCLEOTIDE SEQUENCE [LARGE SCALE GENOMIC DNA]</scope>
    <source>
        <strain evidence="13">ATCC BAA-682 / DSM 15412 / SJ</strain>
    </source>
</reference>
<keyword evidence="3 10" id="KW-0963">Cytoplasm</keyword>
<evidence type="ECO:0000313" key="13">
    <source>
        <dbReference type="Proteomes" id="UP000008963"/>
    </source>
</evidence>
<dbReference type="EMBL" id="FQ312005">
    <property type="protein sequence ID" value="CBW27718.1"/>
    <property type="molecule type" value="Genomic_DNA"/>
</dbReference>
<comment type="catalytic activity">
    <reaction evidence="9 10">
        <text>uridine(1498) in 16S rRNA + S-adenosyl-L-methionine = N(3)-methyluridine(1498) in 16S rRNA + S-adenosyl-L-homocysteine + H(+)</text>
        <dbReference type="Rhea" id="RHEA:42920"/>
        <dbReference type="Rhea" id="RHEA-COMP:10283"/>
        <dbReference type="Rhea" id="RHEA-COMP:10284"/>
        <dbReference type="ChEBI" id="CHEBI:15378"/>
        <dbReference type="ChEBI" id="CHEBI:57856"/>
        <dbReference type="ChEBI" id="CHEBI:59789"/>
        <dbReference type="ChEBI" id="CHEBI:65315"/>
        <dbReference type="ChEBI" id="CHEBI:74502"/>
        <dbReference type="EC" id="2.1.1.193"/>
    </reaction>
</comment>
<keyword evidence="5 10" id="KW-0489">Methyltransferase</keyword>
<dbReference type="KEGG" id="bmx:BMS_2951"/>
<dbReference type="STRING" id="862908.BMS_2951"/>
<evidence type="ECO:0000256" key="6">
    <source>
        <dbReference type="ARBA" id="ARBA00022679"/>
    </source>
</evidence>
<dbReference type="Proteomes" id="UP000008963">
    <property type="component" value="Chromosome"/>
</dbReference>
<evidence type="ECO:0000259" key="11">
    <source>
        <dbReference type="Pfam" id="PF04452"/>
    </source>
</evidence>
<dbReference type="InterPro" id="IPR006700">
    <property type="entry name" value="RsmE"/>
</dbReference>
<dbReference type="SUPFAM" id="SSF75217">
    <property type="entry name" value="alpha/beta knot"/>
    <property type="match status" value="1"/>
</dbReference>
<accession>E1WYS8</accession>
<dbReference type="Pfam" id="PF04452">
    <property type="entry name" value="Methyltrans_RNA"/>
    <property type="match status" value="1"/>
</dbReference>
<keyword evidence="7 10" id="KW-0949">S-adenosyl-L-methionine</keyword>
<evidence type="ECO:0000256" key="3">
    <source>
        <dbReference type="ARBA" id="ARBA00022490"/>
    </source>
</evidence>
<dbReference type="EC" id="2.1.1.193" evidence="10"/>
<evidence type="ECO:0000256" key="1">
    <source>
        <dbReference type="ARBA" id="ARBA00004496"/>
    </source>
</evidence>
<evidence type="ECO:0000313" key="12">
    <source>
        <dbReference type="EMBL" id="CBW27718.1"/>
    </source>
</evidence>
<dbReference type="PATRIC" id="fig|862908.3.peg.2822"/>
<proteinExistence type="inferred from homology"/>